<dbReference type="Pfam" id="PF00440">
    <property type="entry name" value="TetR_N"/>
    <property type="match status" value="1"/>
</dbReference>
<dbReference type="InterPro" id="IPR050109">
    <property type="entry name" value="HTH-type_TetR-like_transc_reg"/>
</dbReference>
<comment type="caution">
    <text evidence="6">The sequence shown here is derived from an EMBL/GenBank/DDBJ whole genome shotgun (WGS) entry which is preliminary data.</text>
</comment>
<evidence type="ECO:0000313" key="6">
    <source>
        <dbReference type="EMBL" id="MBB4965807.1"/>
    </source>
</evidence>
<dbReference type="PRINTS" id="PR00455">
    <property type="entry name" value="HTHTETR"/>
</dbReference>
<dbReference type="Pfam" id="PF17754">
    <property type="entry name" value="TetR_C_14"/>
    <property type="match status" value="1"/>
</dbReference>
<dbReference type="PANTHER" id="PTHR30055">
    <property type="entry name" value="HTH-TYPE TRANSCRIPTIONAL REGULATOR RUTR"/>
    <property type="match status" value="1"/>
</dbReference>
<dbReference type="GO" id="GO:0003700">
    <property type="term" value="F:DNA-binding transcription factor activity"/>
    <property type="evidence" value="ECO:0007669"/>
    <property type="project" value="TreeGrafter"/>
</dbReference>
<dbReference type="AlphaFoldDB" id="A0A7W7WWB2"/>
<dbReference type="Proteomes" id="UP000542674">
    <property type="component" value="Unassembled WGS sequence"/>
</dbReference>
<feature type="domain" description="HTH tetR-type" evidence="5">
    <location>
        <begin position="13"/>
        <end position="73"/>
    </location>
</feature>
<evidence type="ECO:0000259" key="5">
    <source>
        <dbReference type="PROSITE" id="PS50977"/>
    </source>
</evidence>
<dbReference type="InterPro" id="IPR009057">
    <property type="entry name" value="Homeodomain-like_sf"/>
</dbReference>
<evidence type="ECO:0000256" key="2">
    <source>
        <dbReference type="ARBA" id="ARBA00023125"/>
    </source>
</evidence>
<dbReference type="RefSeq" id="WP_184669492.1">
    <property type="nucleotide sequence ID" value="NZ_BAABAI010000038.1"/>
</dbReference>
<dbReference type="PROSITE" id="PS01081">
    <property type="entry name" value="HTH_TETR_1"/>
    <property type="match status" value="1"/>
</dbReference>
<reference evidence="6 7" key="1">
    <citation type="submission" date="2020-08" db="EMBL/GenBank/DDBJ databases">
        <title>Sequencing the genomes of 1000 actinobacteria strains.</title>
        <authorList>
            <person name="Klenk H.-P."/>
        </authorList>
    </citation>
    <scope>NUCLEOTIDE SEQUENCE [LARGE SCALE GENOMIC DNA]</scope>
    <source>
        <strain evidence="6 7">DSM 45084</strain>
    </source>
</reference>
<accession>A0A7W7WWB2</accession>
<keyword evidence="1" id="KW-0805">Transcription regulation</keyword>
<dbReference type="PROSITE" id="PS50977">
    <property type="entry name" value="HTH_TETR_2"/>
    <property type="match status" value="1"/>
</dbReference>
<evidence type="ECO:0000256" key="4">
    <source>
        <dbReference type="PROSITE-ProRule" id="PRU00335"/>
    </source>
</evidence>
<keyword evidence="2 4" id="KW-0238">DNA-binding</keyword>
<dbReference type="InterPro" id="IPR041347">
    <property type="entry name" value="MftR_C"/>
</dbReference>
<gene>
    <name evidence="6" type="ORF">F4559_003166</name>
</gene>
<dbReference type="Gene3D" id="1.10.357.10">
    <property type="entry name" value="Tetracycline Repressor, domain 2"/>
    <property type="match status" value="1"/>
</dbReference>
<organism evidence="6 7">
    <name type="scientific">Saccharothrix violaceirubra</name>
    <dbReference type="NCBI Taxonomy" id="413306"/>
    <lineage>
        <taxon>Bacteria</taxon>
        <taxon>Bacillati</taxon>
        <taxon>Actinomycetota</taxon>
        <taxon>Actinomycetes</taxon>
        <taxon>Pseudonocardiales</taxon>
        <taxon>Pseudonocardiaceae</taxon>
        <taxon>Saccharothrix</taxon>
    </lineage>
</organism>
<protein>
    <submittedName>
        <fullName evidence="6">AcrR family transcriptional regulator</fullName>
    </submittedName>
</protein>
<dbReference type="GO" id="GO:0000976">
    <property type="term" value="F:transcription cis-regulatory region binding"/>
    <property type="evidence" value="ECO:0007669"/>
    <property type="project" value="TreeGrafter"/>
</dbReference>
<keyword evidence="7" id="KW-1185">Reference proteome</keyword>
<dbReference type="SUPFAM" id="SSF46689">
    <property type="entry name" value="Homeodomain-like"/>
    <property type="match status" value="1"/>
</dbReference>
<feature type="DNA-binding region" description="H-T-H motif" evidence="4">
    <location>
        <begin position="36"/>
        <end position="55"/>
    </location>
</feature>
<name>A0A7W7WWB2_9PSEU</name>
<keyword evidence="3" id="KW-0804">Transcription</keyword>
<dbReference type="EMBL" id="JACHJS010000001">
    <property type="protein sequence ID" value="MBB4965807.1"/>
    <property type="molecule type" value="Genomic_DNA"/>
</dbReference>
<dbReference type="PANTHER" id="PTHR30055:SF234">
    <property type="entry name" value="HTH-TYPE TRANSCRIPTIONAL REGULATOR BETI"/>
    <property type="match status" value="1"/>
</dbReference>
<evidence type="ECO:0000313" key="7">
    <source>
        <dbReference type="Proteomes" id="UP000542674"/>
    </source>
</evidence>
<evidence type="ECO:0000256" key="3">
    <source>
        <dbReference type="ARBA" id="ARBA00023163"/>
    </source>
</evidence>
<proteinExistence type="predicted"/>
<dbReference type="Gene3D" id="1.10.10.60">
    <property type="entry name" value="Homeodomain-like"/>
    <property type="match status" value="1"/>
</dbReference>
<dbReference type="InterPro" id="IPR001647">
    <property type="entry name" value="HTH_TetR"/>
</dbReference>
<sequence length="219" mass="23494">MVREVGLRERKKRATRAALAESALRLCVENGFDAVTAERIAGAAGVSLRTFFNYFPSKEEAVVAAEVARAEAIVREFAGRPAHEPVLVALRNTLHRLLAGRLDRDDAARLRALRATPALLPYQTAAYAAKERQLAEAVARRVGADPDADLYPTLFAAAVMATLRVVVGRWLDSPTTPLSELVDALVHRLGSGFGDHVQASRTAAVPAQASQVTGSECTP</sequence>
<evidence type="ECO:0000256" key="1">
    <source>
        <dbReference type="ARBA" id="ARBA00023015"/>
    </source>
</evidence>
<dbReference type="InterPro" id="IPR023772">
    <property type="entry name" value="DNA-bd_HTH_TetR-type_CS"/>
</dbReference>